<dbReference type="Proteomes" id="UP000054785">
    <property type="component" value="Unassembled WGS sequence"/>
</dbReference>
<dbReference type="Pfam" id="PF13521">
    <property type="entry name" value="AAA_28"/>
    <property type="match status" value="1"/>
</dbReference>
<accession>A0A0W0TT71</accession>
<dbReference type="AlphaFoldDB" id="A0A0W0TT71"/>
<proteinExistence type="predicted"/>
<dbReference type="InterPro" id="IPR027417">
    <property type="entry name" value="P-loop_NTPase"/>
</dbReference>
<dbReference type="PANTHER" id="PTHR34932:SF1">
    <property type="entry name" value="TRPL TRANSLOCATION DEFECT PROTEIN 14"/>
    <property type="match status" value="1"/>
</dbReference>
<feature type="domain" description="NadR/Ttd14 AAA" evidence="1">
    <location>
        <begin position="2"/>
        <end position="133"/>
    </location>
</feature>
<evidence type="ECO:0000313" key="3">
    <source>
        <dbReference type="Proteomes" id="UP000054785"/>
    </source>
</evidence>
<dbReference type="Gene3D" id="3.40.50.300">
    <property type="entry name" value="P-loop containing nucleotide triphosphate hydrolases"/>
    <property type="match status" value="1"/>
</dbReference>
<gene>
    <name evidence="2" type="ORF">Lgee_1504</name>
</gene>
<comment type="caution">
    <text evidence="2">The sequence shown here is derived from an EMBL/GenBank/DDBJ whole genome shotgun (WGS) entry which is preliminary data.</text>
</comment>
<dbReference type="GO" id="GO:0035091">
    <property type="term" value="F:phosphatidylinositol binding"/>
    <property type="evidence" value="ECO:0007669"/>
    <property type="project" value="TreeGrafter"/>
</dbReference>
<name>A0A0W0TT71_9GAMM</name>
<dbReference type="InterPro" id="IPR053227">
    <property type="entry name" value="TRPL-trafficking_regulator"/>
</dbReference>
<organism evidence="2 3">
    <name type="scientific">Legionella geestiana</name>
    <dbReference type="NCBI Taxonomy" id="45065"/>
    <lineage>
        <taxon>Bacteria</taxon>
        <taxon>Pseudomonadati</taxon>
        <taxon>Pseudomonadota</taxon>
        <taxon>Gammaproteobacteria</taxon>
        <taxon>Legionellales</taxon>
        <taxon>Legionellaceae</taxon>
        <taxon>Legionella</taxon>
    </lineage>
</organism>
<reference evidence="2 3" key="1">
    <citation type="submission" date="2015-11" db="EMBL/GenBank/DDBJ databases">
        <title>Genomic analysis of 38 Legionella species identifies large and diverse effector repertoires.</title>
        <authorList>
            <person name="Burstein D."/>
            <person name="Amaro F."/>
            <person name="Zusman T."/>
            <person name="Lifshitz Z."/>
            <person name="Cohen O."/>
            <person name="Gilbert J.A."/>
            <person name="Pupko T."/>
            <person name="Shuman H.A."/>
            <person name="Segal G."/>
        </authorList>
    </citation>
    <scope>NUCLEOTIDE SEQUENCE [LARGE SCALE GENOMIC DNA]</scope>
    <source>
        <strain evidence="2 3">ATCC 49504</strain>
    </source>
</reference>
<dbReference type="PANTHER" id="PTHR34932">
    <property type="entry name" value="TRPL TRANSLOCATION DEFECT PROTEIN 14"/>
    <property type="match status" value="1"/>
</dbReference>
<evidence type="ECO:0000313" key="2">
    <source>
        <dbReference type="EMBL" id="KTC98815.1"/>
    </source>
</evidence>
<sequence>MVPEAATLLYSGGFPRKGANGVRRAAQKAIYHVQTNLEDAQSAYYQSRVLICDRGTIDGAVYWPDASPDFFESLGTSLEKELKRYDAVIFFETAAIGGISIEGGNPIRVESIEEAITLDEKLKRLWSQHPHFVFVPHDPSFIKKINTGLAELAKIVIKHQSEN</sequence>
<dbReference type="EMBL" id="LNYC01000056">
    <property type="protein sequence ID" value="KTC98815.1"/>
    <property type="molecule type" value="Genomic_DNA"/>
</dbReference>
<dbReference type="PATRIC" id="fig|45065.4.peg.1630"/>
<evidence type="ECO:0000259" key="1">
    <source>
        <dbReference type="Pfam" id="PF13521"/>
    </source>
</evidence>
<dbReference type="GO" id="GO:0070300">
    <property type="term" value="F:phosphatidic acid binding"/>
    <property type="evidence" value="ECO:0007669"/>
    <property type="project" value="TreeGrafter"/>
</dbReference>
<dbReference type="InterPro" id="IPR038727">
    <property type="entry name" value="NadR/Ttd14_AAA_dom"/>
</dbReference>
<dbReference type="GO" id="GO:0005525">
    <property type="term" value="F:GTP binding"/>
    <property type="evidence" value="ECO:0007669"/>
    <property type="project" value="TreeGrafter"/>
</dbReference>
<protein>
    <recommendedName>
        <fullName evidence="1">NadR/Ttd14 AAA domain-containing protein</fullName>
    </recommendedName>
</protein>
<keyword evidence="3" id="KW-1185">Reference proteome</keyword>